<dbReference type="HAMAP" id="MF_00173">
    <property type="entry name" value="Arg_repressor"/>
    <property type="match status" value="1"/>
</dbReference>
<dbReference type="PRINTS" id="PR01467">
    <property type="entry name" value="ARGREPRESSOR"/>
</dbReference>
<dbReference type="PATRIC" id="fig|1590042.3.peg.1571"/>
<dbReference type="InterPro" id="IPR020899">
    <property type="entry name" value="Arg_repress_C"/>
</dbReference>
<evidence type="ECO:0000313" key="14">
    <source>
        <dbReference type="EMBL" id="MCS5708097.1"/>
    </source>
</evidence>
<dbReference type="Gene3D" id="1.10.10.10">
    <property type="entry name" value="Winged helix-like DNA-binding domain superfamily/Winged helix DNA-binding domain"/>
    <property type="match status" value="1"/>
</dbReference>
<keyword evidence="10" id="KW-0028">Amino-acid biosynthesis</keyword>
<evidence type="ECO:0000256" key="3">
    <source>
        <dbReference type="ARBA" id="ARBA00008316"/>
    </source>
</evidence>
<dbReference type="GO" id="GO:0006526">
    <property type="term" value="P:L-arginine biosynthetic process"/>
    <property type="evidence" value="ECO:0007669"/>
    <property type="project" value="UniProtKB-UniPathway"/>
</dbReference>
<protein>
    <recommendedName>
        <fullName evidence="4 10">Arginine repressor</fullName>
    </recommendedName>
</protein>
<dbReference type="RefSeq" id="WP_057624638.1">
    <property type="nucleotide sequence ID" value="NZ_LKHV02000001.1"/>
</dbReference>
<evidence type="ECO:0000313" key="13">
    <source>
        <dbReference type="EMBL" id="KRG18334.1"/>
    </source>
</evidence>
<dbReference type="InterPro" id="IPR036251">
    <property type="entry name" value="Arg_repress_C_sf"/>
</dbReference>
<dbReference type="UniPathway" id="UPA00068"/>
<proteinExistence type="inferred from homology"/>
<dbReference type="InterPro" id="IPR001669">
    <property type="entry name" value="Arg_repress"/>
</dbReference>
<dbReference type="GO" id="GO:0034618">
    <property type="term" value="F:arginine binding"/>
    <property type="evidence" value="ECO:0007669"/>
    <property type="project" value="InterPro"/>
</dbReference>
<keyword evidence="8 10" id="KW-0238">DNA-binding</keyword>
<accession>A0A0Q9YNG2</accession>
<comment type="function">
    <text evidence="10">Regulates arginine biosynthesis genes.</text>
</comment>
<dbReference type="STRING" id="437022.CC99x_01546"/>
<dbReference type="EMBL" id="LKHV02000001">
    <property type="protein sequence ID" value="MCS5708097.1"/>
    <property type="molecule type" value="Genomic_DNA"/>
</dbReference>
<evidence type="ECO:0000256" key="5">
    <source>
        <dbReference type="ARBA" id="ARBA00022490"/>
    </source>
</evidence>
<dbReference type="InterPro" id="IPR036390">
    <property type="entry name" value="WH_DNA-bd_sf"/>
</dbReference>
<dbReference type="GO" id="GO:0005737">
    <property type="term" value="C:cytoplasm"/>
    <property type="evidence" value="ECO:0007669"/>
    <property type="project" value="UniProtKB-SubCell"/>
</dbReference>
<evidence type="ECO:0000256" key="1">
    <source>
        <dbReference type="ARBA" id="ARBA00004496"/>
    </source>
</evidence>
<feature type="domain" description="Arginine repressor C-terminal" evidence="12">
    <location>
        <begin position="81"/>
        <end position="142"/>
    </location>
</feature>
<dbReference type="Pfam" id="PF01316">
    <property type="entry name" value="Arg_repressor"/>
    <property type="match status" value="1"/>
</dbReference>
<reference evidence="14" key="2">
    <citation type="journal article" date="2016" name="Genome Announc.">
        <title>Draft Genome Sequences of Two Novel Amoeba-Resistant Intranuclear Bacteria, 'Candidatus Berkiella cookevillensis' and 'Candidatus Berkiella aquae'.</title>
        <authorList>
            <person name="Mehari Y.T."/>
            <person name="Arivett B.A."/>
            <person name="Farone A.L."/>
            <person name="Gunderson J.H."/>
            <person name="Farone M.B."/>
        </authorList>
    </citation>
    <scope>NUCLEOTIDE SEQUENCE</scope>
    <source>
        <strain evidence="14">CC99</strain>
    </source>
</reference>
<evidence type="ECO:0000259" key="11">
    <source>
        <dbReference type="Pfam" id="PF01316"/>
    </source>
</evidence>
<keyword evidence="5 10" id="KW-0963">Cytoplasm</keyword>
<keyword evidence="10" id="KW-0678">Repressor</keyword>
<dbReference type="GO" id="GO:0003700">
    <property type="term" value="F:DNA-binding transcription factor activity"/>
    <property type="evidence" value="ECO:0007669"/>
    <property type="project" value="UniProtKB-UniRule"/>
</dbReference>
<dbReference type="AlphaFoldDB" id="A0A0Q9YNG2"/>
<evidence type="ECO:0000256" key="10">
    <source>
        <dbReference type="HAMAP-Rule" id="MF_00173"/>
    </source>
</evidence>
<comment type="caution">
    <text evidence="13">The sequence shown here is derived from an EMBL/GenBank/DDBJ whole genome shotgun (WGS) entry which is preliminary data.</text>
</comment>
<dbReference type="OrthoDB" id="7060358at2"/>
<comment type="similarity">
    <text evidence="3 10">Belongs to the ArgR family.</text>
</comment>
<evidence type="ECO:0000256" key="2">
    <source>
        <dbReference type="ARBA" id="ARBA00005040"/>
    </source>
</evidence>
<evidence type="ECO:0000256" key="7">
    <source>
        <dbReference type="ARBA" id="ARBA00023015"/>
    </source>
</evidence>
<dbReference type="SUPFAM" id="SSF55252">
    <property type="entry name" value="C-terminal domain of arginine repressor"/>
    <property type="match status" value="1"/>
</dbReference>
<gene>
    <name evidence="10 13" type="primary">argR</name>
    <name evidence="14" type="ORF">CC99x_004185</name>
    <name evidence="13" type="ORF">CC99x_01546</name>
</gene>
<evidence type="ECO:0000256" key="8">
    <source>
        <dbReference type="ARBA" id="ARBA00023125"/>
    </source>
</evidence>
<reference evidence="14" key="3">
    <citation type="submission" date="2021-06" db="EMBL/GenBank/DDBJ databases">
        <title>Genomic Description and Analysis of Intracellular Bacteria, Candidatus Berkiella cookevillensis and Candidatus Berkiella aquae.</title>
        <authorList>
            <person name="Kidane D.T."/>
            <person name="Mehari Y.T."/>
            <person name="Rice F.C."/>
            <person name="Arivett B.A."/>
            <person name="Farone A.L."/>
            <person name="Berk S.G."/>
            <person name="Farone M.B."/>
        </authorList>
    </citation>
    <scope>NUCLEOTIDE SEQUENCE</scope>
    <source>
        <strain evidence="14">CC99</strain>
    </source>
</reference>
<dbReference type="InterPro" id="IPR020900">
    <property type="entry name" value="Arg_repress_DNA-bd"/>
</dbReference>
<dbReference type="PANTHER" id="PTHR34471:SF1">
    <property type="entry name" value="ARGININE REPRESSOR"/>
    <property type="match status" value="1"/>
</dbReference>
<organism evidence="13">
    <name type="scientific">Candidatus Berkiella cookevillensis</name>
    <dbReference type="NCBI Taxonomy" id="437022"/>
    <lineage>
        <taxon>Bacteria</taxon>
        <taxon>Pseudomonadati</taxon>
        <taxon>Pseudomonadota</taxon>
        <taxon>Gammaproteobacteria</taxon>
        <taxon>Candidatus Berkiellales</taxon>
        <taxon>Candidatus Berkiellaceae</taxon>
        <taxon>Candidatus Berkiella</taxon>
    </lineage>
</organism>
<dbReference type="EMBL" id="LKHV01000007">
    <property type="protein sequence ID" value="KRG18334.1"/>
    <property type="molecule type" value="Genomic_DNA"/>
</dbReference>
<evidence type="ECO:0000256" key="9">
    <source>
        <dbReference type="ARBA" id="ARBA00023163"/>
    </source>
</evidence>
<keyword evidence="7 10" id="KW-0805">Transcription regulation</keyword>
<dbReference type="Proteomes" id="UP000051494">
    <property type="component" value="Unassembled WGS sequence"/>
</dbReference>
<dbReference type="GO" id="GO:0051259">
    <property type="term" value="P:protein complex oligomerization"/>
    <property type="evidence" value="ECO:0007669"/>
    <property type="project" value="InterPro"/>
</dbReference>
<reference evidence="13" key="1">
    <citation type="submission" date="2015-09" db="EMBL/GenBank/DDBJ databases">
        <title>Draft Genome Sequences of Two Novel Amoeba-resistant Intranuclear Bacteria, Candidatus Berkiella cookevillensis and Candidatus Berkiella aquae.</title>
        <authorList>
            <person name="Mehari Y.T."/>
            <person name="Arivett B.A."/>
            <person name="Farone A.L."/>
            <person name="Gunderson J.H."/>
            <person name="Farone M.B."/>
        </authorList>
    </citation>
    <scope>NUCLEOTIDE SEQUENCE [LARGE SCALE GENOMIC DNA]</scope>
    <source>
        <strain evidence="13">CC99</strain>
    </source>
</reference>
<dbReference type="GO" id="GO:1900079">
    <property type="term" value="P:regulation of arginine biosynthetic process"/>
    <property type="evidence" value="ECO:0007669"/>
    <property type="project" value="UniProtKB-UniRule"/>
</dbReference>
<comment type="subcellular location">
    <subcellularLocation>
        <location evidence="1 10">Cytoplasm</location>
    </subcellularLocation>
</comment>
<evidence type="ECO:0000313" key="15">
    <source>
        <dbReference type="Proteomes" id="UP000051494"/>
    </source>
</evidence>
<dbReference type="Pfam" id="PF02863">
    <property type="entry name" value="Arg_repressor_C"/>
    <property type="match status" value="1"/>
</dbReference>
<dbReference type="InterPro" id="IPR036388">
    <property type="entry name" value="WH-like_DNA-bd_sf"/>
</dbReference>
<comment type="pathway">
    <text evidence="2 10">Amino-acid biosynthesis; L-arginine biosynthesis [regulation].</text>
</comment>
<feature type="domain" description="Arginine repressor DNA-binding" evidence="11">
    <location>
        <begin position="9"/>
        <end position="55"/>
    </location>
</feature>
<keyword evidence="9 10" id="KW-0804">Transcription</keyword>
<dbReference type="PANTHER" id="PTHR34471">
    <property type="entry name" value="ARGININE REPRESSOR"/>
    <property type="match status" value="1"/>
</dbReference>
<name>A0A0Q9YNG2_9GAMM</name>
<evidence type="ECO:0000259" key="12">
    <source>
        <dbReference type="Pfam" id="PF02863"/>
    </source>
</evidence>
<dbReference type="GO" id="GO:0003677">
    <property type="term" value="F:DNA binding"/>
    <property type="evidence" value="ECO:0007669"/>
    <property type="project" value="UniProtKB-KW"/>
</dbReference>
<dbReference type="SUPFAM" id="SSF46785">
    <property type="entry name" value="Winged helix' DNA-binding domain"/>
    <property type="match status" value="1"/>
</dbReference>
<evidence type="ECO:0000256" key="6">
    <source>
        <dbReference type="ARBA" id="ARBA00022571"/>
    </source>
</evidence>
<dbReference type="Gene3D" id="3.30.1360.40">
    <property type="match status" value="1"/>
</dbReference>
<keyword evidence="15" id="KW-1185">Reference proteome</keyword>
<keyword evidence="6 10" id="KW-0055">Arginine biosynthesis</keyword>
<sequence length="152" mass="17068">MAHEHIVDEHILNIVQSCNIREQAELQDILQERGYQVPQATLSRLLKKLKIAKVSGIYKVTELNMPNLPTVLNIQVSELGLIIIHTHPGNANSLAYFIDQKYVTYNPRQPKNSGILGTIAGDDSILVIIKSKDSLSAVLDIFRHEFPYLSIP</sequence>
<evidence type="ECO:0000256" key="4">
    <source>
        <dbReference type="ARBA" id="ARBA00021148"/>
    </source>
</evidence>